<reference evidence="4 5" key="1">
    <citation type="journal article" date="2023" name="J. Phycol.">
        <title>Chrysosporum ovalisporum is synonymous with the true-branching cyanobacterium Umezakia natans (Nostocales/Aphanizomenonaceae).</title>
        <authorList>
            <person name="McGregor G.B."/>
            <person name="Sendall B.C."/>
            <person name="Niiyama Y."/>
            <person name="Tuji A."/>
            <person name="Willis A."/>
        </authorList>
    </citation>
    <scope>NUCLEOTIDE SEQUENCE [LARGE SCALE GENOMIC DNA]</scope>
    <source>
        <strain evidence="4 5">FSS-62</strain>
    </source>
</reference>
<evidence type="ECO:0000313" key="5">
    <source>
        <dbReference type="Proteomes" id="UP001159370"/>
    </source>
</evidence>
<dbReference type="GO" id="GO:0032955">
    <property type="term" value="P:regulation of division septum assembly"/>
    <property type="evidence" value="ECO:0007669"/>
    <property type="project" value="InterPro"/>
</dbReference>
<evidence type="ECO:0000256" key="1">
    <source>
        <dbReference type="ARBA" id="ARBA00008168"/>
    </source>
</evidence>
<evidence type="ECO:0000256" key="3">
    <source>
        <dbReference type="HAMAP-Rule" id="MF_00262"/>
    </source>
</evidence>
<dbReference type="AlphaFoldDB" id="A0AA43GYB1"/>
<dbReference type="GeneID" id="83684100"/>
<comment type="caution">
    <text evidence="4">The sequence shown here is derived from an EMBL/GenBank/DDBJ whole genome shotgun (WGS) entry which is preliminary data.</text>
</comment>
<keyword evidence="3 4" id="KW-0132">Cell division</keyword>
<comment type="function">
    <text evidence="2 3">Prevents the cell division inhibition by proteins MinC and MinD at internal division sites while permitting inhibition at polar sites. This ensures cell division at the proper site by restricting the formation of a division septum at the midpoint of the long axis of the cell.</text>
</comment>
<gene>
    <name evidence="3 4" type="primary">minE</name>
    <name evidence="4" type="ORF">NWP23_09805</name>
</gene>
<dbReference type="NCBIfam" id="TIGR01215">
    <property type="entry name" value="minE"/>
    <property type="match status" value="1"/>
</dbReference>
<dbReference type="GO" id="GO:0051301">
    <property type="term" value="P:cell division"/>
    <property type="evidence" value="ECO:0007669"/>
    <property type="project" value="UniProtKB-KW"/>
</dbReference>
<dbReference type="InterPro" id="IPR005527">
    <property type="entry name" value="MinE"/>
</dbReference>
<dbReference type="InterPro" id="IPR036707">
    <property type="entry name" value="MinE_sf"/>
</dbReference>
<dbReference type="EMBL" id="JANQDL010000066">
    <property type="protein sequence ID" value="MDH6064054.1"/>
    <property type="molecule type" value="Genomic_DNA"/>
</dbReference>
<sequence length="102" mass="11999">MILELIERFFLRTPDNSRNQVKRRLQLVIAHDRADLDPKKLEKMRQEILEIVCRYVEIETEGLEFSLESNQRTTALIANLPIRRVKETTAELENSEQSESNS</sequence>
<proteinExistence type="inferred from homology"/>
<accession>A0AA43GYB1</accession>
<dbReference type="Pfam" id="PF03776">
    <property type="entry name" value="MinE"/>
    <property type="match status" value="1"/>
</dbReference>
<evidence type="ECO:0000313" key="4">
    <source>
        <dbReference type="EMBL" id="MDH6064054.1"/>
    </source>
</evidence>
<organism evidence="4 5">
    <name type="scientific">Umezakia ovalisporum FSS-62</name>
    <dbReference type="NCBI Taxonomy" id="2971776"/>
    <lineage>
        <taxon>Bacteria</taxon>
        <taxon>Bacillati</taxon>
        <taxon>Cyanobacteriota</taxon>
        <taxon>Cyanophyceae</taxon>
        <taxon>Nostocales</taxon>
        <taxon>Nodulariaceae</taxon>
        <taxon>Umezakia</taxon>
    </lineage>
</organism>
<keyword evidence="3" id="KW-0131">Cell cycle</keyword>
<dbReference type="RefSeq" id="WP_280650864.1">
    <property type="nucleotide sequence ID" value="NZ_JANQDL010000066.1"/>
</dbReference>
<dbReference type="Gene3D" id="3.30.1070.10">
    <property type="entry name" value="Cell division topological specificity factor MinE"/>
    <property type="match status" value="1"/>
</dbReference>
<protein>
    <recommendedName>
        <fullName evidence="3">Cell division topological specificity factor</fullName>
    </recommendedName>
</protein>
<dbReference type="Proteomes" id="UP001159370">
    <property type="component" value="Unassembled WGS sequence"/>
</dbReference>
<dbReference type="HAMAP" id="MF_00262">
    <property type="entry name" value="MinE"/>
    <property type="match status" value="1"/>
</dbReference>
<comment type="similarity">
    <text evidence="1 3">Belongs to the MinE family.</text>
</comment>
<evidence type="ECO:0000256" key="2">
    <source>
        <dbReference type="ARBA" id="ARBA00025265"/>
    </source>
</evidence>
<name>A0AA43GYB1_9CYAN</name>
<dbReference type="SUPFAM" id="SSF55229">
    <property type="entry name" value="Cell division protein MinE topological specificity domain"/>
    <property type="match status" value="1"/>
</dbReference>